<dbReference type="AlphaFoldDB" id="A0A176T4U3"/>
<dbReference type="EMBL" id="LVWE01000057">
    <property type="protein sequence ID" value="OAD42944.1"/>
    <property type="molecule type" value="Genomic_DNA"/>
</dbReference>
<dbReference type="STRING" id="1333662.LPB303_13790"/>
<comment type="caution">
    <text evidence="2">The sequence shown here is derived from an EMBL/GenBank/DDBJ whole genome shotgun (WGS) entry which is preliminary data.</text>
</comment>
<dbReference type="Proteomes" id="UP000076923">
    <property type="component" value="Unassembled WGS sequence"/>
</dbReference>
<evidence type="ECO:0000259" key="1">
    <source>
        <dbReference type="Pfam" id="PF14905"/>
    </source>
</evidence>
<evidence type="ECO:0000313" key="3">
    <source>
        <dbReference type="Proteomes" id="UP000076923"/>
    </source>
</evidence>
<dbReference type="Pfam" id="PF14905">
    <property type="entry name" value="OMP_b-brl_3"/>
    <property type="match status" value="1"/>
</dbReference>
<accession>A0A176T4U3</accession>
<gene>
    <name evidence="2" type="ORF">LPB303_13790</name>
</gene>
<proteinExistence type="predicted"/>
<protein>
    <recommendedName>
        <fullName evidence="1">Outer membrane protein beta-barrel domain-containing protein</fullName>
    </recommendedName>
</protein>
<evidence type="ECO:0000313" key="2">
    <source>
        <dbReference type="EMBL" id="OAD42944.1"/>
    </source>
</evidence>
<feature type="domain" description="Outer membrane protein beta-barrel" evidence="1">
    <location>
        <begin position="51"/>
        <end position="283"/>
    </location>
</feature>
<name>A0A176T4U3_9FLAO</name>
<dbReference type="SUPFAM" id="SSF56935">
    <property type="entry name" value="Porins"/>
    <property type="match status" value="1"/>
</dbReference>
<keyword evidence="3" id="KW-1185">Reference proteome</keyword>
<organism evidence="2 3">
    <name type="scientific">Polaribacter atrinae</name>
    <dbReference type="NCBI Taxonomy" id="1333662"/>
    <lineage>
        <taxon>Bacteria</taxon>
        <taxon>Pseudomonadati</taxon>
        <taxon>Bacteroidota</taxon>
        <taxon>Flavobacteriia</taxon>
        <taxon>Flavobacteriales</taxon>
        <taxon>Flavobacteriaceae</taxon>
    </lineage>
</organism>
<reference evidence="2 3" key="1">
    <citation type="submission" date="2016-02" db="EMBL/GenBank/DDBJ databases">
        <title>Draft genome sequence of Polaribacter atrinae KACC17473.</title>
        <authorList>
            <person name="Shin S.-K."/>
            <person name="Yi H."/>
        </authorList>
    </citation>
    <scope>NUCLEOTIDE SEQUENCE [LARGE SCALE GENOMIC DNA]</scope>
    <source>
        <strain evidence="2 3">KACC 17473</strain>
    </source>
</reference>
<dbReference type="InterPro" id="IPR041700">
    <property type="entry name" value="OMP_b-brl_3"/>
</dbReference>
<sequence length="416" mass="47922">MPRYKATVITTKSEKYIYDFDDASEEYNDFNELLSSDSKYVTTTLRPALKLRYQYKELRFEVEGAYTNTYRDYEDELVTARDFKADFDYLTYSGRVRYRDENGYKNISLEYDQNVDLPSVGQLQPVENVSNITHVIVGNPLLKPGISHNARFQYQNNLAYNNINISGNLRAQFIKDKIINSTITDADLNRYTTYSNIDGDYSYTGNVAVSKSYFNRKTNINLNARFNANYKNSLSIQNDVKFTAKTTVLKPSFSFSYSYDNKVDVTTTYSYSQNKSIYDTDAFNDNSYFVQNLDINSNVFFLKNSFLSNRVSYRYNSRVGDEFDGDAVFLNAGLGVELWDNKATLSVVAYDMLGKNNGYRRSVTETYIQDVENKILEQYFMLTFVYKFGSFAGQKMNVQGKNRSGGGRSRGGSRRN</sequence>